<evidence type="ECO:0000313" key="1">
    <source>
        <dbReference type="EMBL" id="GAA3627688.1"/>
    </source>
</evidence>
<dbReference type="Gene3D" id="3.30.2400.30">
    <property type="match status" value="1"/>
</dbReference>
<evidence type="ECO:0000313" key="2">
    <source>
        <dbReference type="Proteomes" id="UP001501490"/>
    </source>
</evidence>
<protein>
    <recommendedName>
        <fullName evidence="3">Phage major capsid protein, HK97 family</fullName>
    </recommendedName>
</protein>
<dbReference type="EMBL" id="BAABAB010000022">
    <property type="protein sequence ID" value="GAA3627688.1"/>
    <property type="molecule type" value="Genomic_DNA"/>
</dbReference>
<sequence length="359" mass="39248">MDDRNAQVGWTEAQWNRVRQEVLRAWQSARVAGSFLPVYGPLPPSTLVVPSEVLDSSGTLDDRATASVLEISMTVDLTRQQVIEEDLSSALLEFRRRATQVAQLEDWYIFNGQYPRGGPQPAPSARLDRYLAQQSAIEREWTVDMPFRPDVAYSNSRWLSLSGVEPPATGVVPVRQKASLLARNPGALGLLEGAEVVTADDLADYDGNLSLAPRPVGGMSDRELTTTIVNAIATLDRNGYVAPHVCIFGRGPFVAVNTPLNSGAFPRDRIEPLIGREILHSSAIDIAPVGVGPETAQQWPLRGLLLSLAGGPIDIAMVVEATPEFRQVDARGHYIFAVVERFALRIKDRAAIVTMAFRN</sequence>
<evidence type="ECO:0008006" key="3">
    <source>
        <dbReference type="Google" id="ProtNLM"/>
    </source>
</evidence>
<comment type="caution">
    <text evidence="1">The sequence shown here is derived from an EMBL/GenBank/DDBJ whole genome shotgun (WGS) entry which is preliminary data.</text>
</comment>
<reference evidence="2" key="1">
    <citation type="journal article" date="2019" name="Int. J. Syst. Evol. Microbiol.">
        <title>The Global Catalogue of Microorganisms (GCM) 10K type strain sequencing project: providing services to taxonomists for standard genome sequencing and annotation.</title>
        <authorList>
            <consortium name="The Broad Institute Genomics Platform"/>
            <consortium name="The Broad Institute Genome Sequencing Center for Infectious Disease"/>
            <person name="Wu L."/>
            <person name="Ma J."/>
        </authorList>
    </citation>
    <scope>NUCLEOTIDE SEQUENCE [LARGE SCALE GENOMIC DNA]</scope>
    <source>
        <strain evidence="2">JCM 16929</strain>
    </source>
</reference>
<proteinExistence type="predicted"/>
<gene>
    <name evidence="1" type="ORF">GCM10022236_32510</name>
</gene>
<accession>A0ABP7A9N4</accession>
<name>A0ABP7A9N4_9ACTN</name>
<keyword evidence="2" id="KW-1185">Reference proteome</keyword>
<dbReference type="Proteomes" id="UP001501490">
    <property type="component" value="Unassembled WGS sequence"/>
</dbReference>
<organism evidence="1 2">
    <name type="scientific">Microlunatus ginsengisoli</name>
    <dbReference type="NCBI Taxonomy" id="363863"/>
    <lineage>
        <taxon>Bacteria</taxon>
        <taxon>Bacillati</taxon>
        <taxon>Actinomycetota</taxon>
        <taxon>Actinomycetes</taxon>
        <taxon>Propionibacteriales</taxon>
        <taxon>Propionibacteriaceae</taxon>
        <taxon>Microlunatus</taxon>
    </lineage>
</organism>